<accession>F4GHD2</accession>
<dbReference type="Proteomes" id="UP000007939">
    <property type="component" value="Chromosome"/>
</dbReference>
<dbReference type="STRING" id="760011.Spico_0806"/>
<dbReference type="HOGENOM" id="CLU_2540831_0_0_12"/>
<dbReference type="EMBL" id="CP002659">
    <property type="protein sequence ID" value="AEC02031.1"/>
    <property type="molecule type" value="Genomic_DNA"/>
</dbReference>
<reference evidence="1 2" key="2">
    <citation type="journal article" date="2012" name="Stand. Genomic Sci.">
        <title>Complete genome sequence of the termite hindgut bacterium Spirochaeta coccoides type strain (SPN1(T)), reclassification in the genus Sphaerochaeta as Sphaerochaeta coccoides comb. nov. and emendations of the family Spirochaetaceae and the genus Sphaerochaeta.</title>
        <authorList>
            <person name="Abt B."/>
            <person name="Han C."/>
            <person name="Scheuner C."/>
            <person name="Lu M."/>
            <person name="Lapidus A."/>
            <person name="Nolan M."/>
            <person name="Lucas S."/>
            <person name="Hammon N."/>
            <person name="Deshpande S."/>
            <person name="Cheng J.F."/>
            <person name="Tapia R."/>
            <person name="Goodwin L.A."/>
            <person name="Pitluck S."/>
            <person name="Liolios K."/>
            <person name="Pagani I."/>
            <person name="Ivanova N."/>
            <person name="Mavromatis K."/>
            <person name="Mikhailova N."/>
            <person name="Huntemann M."/>
            <person name="Pati A."/>
            <person name="Chen A."/>
            <person name="Palaniappan K."/>
            <person name="Land M."/>
            <person name="Hauser L."/>
            <person name="Brambilla E.M."/>
            <person name="Rohde M."/>
            <person name="Spring S."/>
            <person name="Gronow S."/>
            <person name="Goker M."/>
            <person name="Woyke T."/>
            <person name="Bristow J."/>
            <person name="Eisen J.A."/>
            <person name="Markowitz V."/>
            <person name="Hugenholtz P."/>
            <person name="Kyrpides N.C."/>
            <person name="Klenk H.P."/>
            <person name="Detter J.C."/>
        </authorList>
    </citation>
    <scope>NUCLEOTIDE SEQUENCE [LARGE SCALE GENOMIC DNA]</scope>
    <source>
        <strain evidence="2">ATCC BAA-1237 / DSM 17374 / SPN1</strain>
    </source>
</reference>
<reference evidence="2" key="1">
    <citation type="submission" date="2011-04" db="EMBL/GenBank/DDBJ databases">
        <title>The complete genome of Spirochaeta coccoides DSM 17374.</title>
        <authorList>
            <person name="Lucas S."/>
            <person name="Copeland A."/>
            <person name="Lapidus A."/>
            <person name="Bruce D."/>
            <person name="Goodwin L."/>
            <person name="Pitluck S."/>
            <person name="Peters L."/>
            <person name="Kyrpides N."/>
            <person name="Mavromatis K."/>
            <person name="Pagani I."/>
            <person name="Ivanova N."/>
            <person name="Ovchinnikova G."/>
            <person name="Lu M."/>
            <person name="Detter J.C."/>
            <person name="Tapia R."/>
            <person name="Han C."/>
            <person name="Land M."/>
            <person name="Hauser L."/>
            <person name="Markowitz V."/>
            <person name="Cheng J.-F."/>
            <person name="Hugenholtz P."/>
            <person name="Woyke T."/>
            <person name="Wu D."/>
            <person name="Spring S."/>
            <person name="Schroeder M."/>
            <person name="Brambilla E."/>
            <person name="Klenk H.-P."/>
            <person name="Eisen J.A."/>
        </authorList>
    </citation>
    <scope>NUCLEOTIDE SEQUENCE [LARGE SCALE GENOMIC DNA]</scope>
    <source>
        <strain evidence="2">ATCC BAA-1237 / DSM 17374 / SPN1</strain>
    </source>
</reference>
<dbReference type="KEGG" id="scc:Spico_0806"/>
<evidence type="ECO:0000313" key="1">
    <source>
        <dbReference type="EMBL" id="AEC02031.1"/>
    </source>
</evidence>
<protein>
    <submittedName>
        <fullName evidence="1">Uncharacterized protein</fullName>
    </submittedName>
</protein>
<proteinExistence type="predicted"/>
<name>F4GHD2_PARC1</name>
<sequence>MSSWYDNQPLLVRTGFSITRKQMKELLTADLWDAVRLWSDYKKFGLFHGEGPAGENAEYIMLIRAFESEYDEVVAEASRTESR</sequence>
<keyword evidence="2" id="KW-1185">Reference proteome</keyword>
<organism evidence="1 2">
    <name type="scientific">Parasphaerochaeta coccoides (strain ATCC BAA-1237 / DSM 17374 / SPN1)</name>
    <name type="common">Sphaerochaeta coccoides</name>
    <dbReference type="NCBI Taxonomy" id="760011"/>
    <lineage>
        <taxon>Bacteria</taxon>
        <taxon>Pseudomonadati</taxon>
        <taxon>Spirochaetota</taxon>
        <taxon>Spirochaetia</taxon>
        <taxon>Spirochaetales</taxon>
        <taxon>Sphaerochaetaceae</taxon>
        <taxon>Parasphaerochaeta</taxon>
    </lineage>
</organism>
<dbReference type="AlphaFoldDB" id="F4GHD2"/>
<evidence type="ECO:0000313" key="2">
    <source>
        <dbReference type="Proteomes" id="UP000007939"/>
    </source>
</evidence>
<dbReference type="RefSeq" id="WP_013739427.1">
    <property type="nucleotide sequence ID" value="NC_015436.1"/>
</dbReference>
<gene>
    <name evidence="1" type="ordered locus">Spico_0806</name>
</gene>